<evidence type="ECO:0000259" key="5">
    <source>
        <dbReference type="Pfam" id="PF00700"/>
    </source>
</evidence>
<accession>A0A939LTY3</accession>
<proteinExistence type="inferred from homology"/>
<dbReference type="Gene3D" id="1.20.1330.10">
    <property type="entry name" value="f41 fragment of flagellin, N-terminal domain"/>
    <property type="match status" value="1"/>
</dbReference>
<dbReference type="InterPro" id="IPR046358">
    <property type="entry name" value="Flagellin_C"/>
</dbReference>
<evidence type="ECO:0000256" key="2">
    <source>
        <dbReference type="ARBA" id="ARBA00005709"/>
    </source>
</evidence>
<dbReference type="GO" id="GO:0005198">
    <property type="term" value="F:structural molecule activity"/>
    <property type="evidence" value="ECO:0007669"/>
    <property type="project" value="InterPro"/>
</dbReference>
<sequence length="300" mass="31681">MISRVTQQTVQKSTLANLQLNLSRMSDLQGRLSGGKLITKPSDDPGGTASALQLRASQRAAEQVARNVDNGIGWLGTVDSALQTSLDSLRRARDLTVQGANGSMSAQARDAIAVEIEGIRSAMLSEANTSFLGRSVFAGTSNTGVAFAPDYTHQGAPGSSVERRISSDATVRVDVDGSAVYGQGPWDPVTATGSVFGLLDQIAADLRAGLPISDHIAHLDTRRDSMLGELGAVGSRYGRLETVQQGVQKTIMDLKGQVSAIEDIDLAETMVELQSQEVAYQAALGATARVLQPSLLDFLR</sequence>
<dbReference type="InterPro" id="IPR001029">
    <property type="entry name" value="Flagellin_N"/>
</dbReference>
<dbReference type="GO" id="GO:0071973">
    <property type="term" value="P:bacterial-type flagellum-dependent cell motility"/>
    <property type="evidence" value="ECO:0007669"/>
    <property type="project" value="InterPro"/>
</dbReference>
<keyword evidence="6" id="KW-0966">Cell projection</keyword>
<dbReference type="NCBIfam" id="TIGR02550">
    <property type="entry name" value="flagell_flgL"/>
    <property type="match status" value="1"/>
</dbReference>
<evidence type="ECO:0000313" key="7">
    <source>
        <dbReference type="Proteomes" id="UP000664209"/>
    </source>
</evidence>
<evidence type="ECO:0000259" key="4">
    <source>
        <dbReference type="Pfam" id="PF00669"/>
    </source>
</evidence>
<reference evidence="6" key="1">
    <citation type="submission" date="2021-03" db="EMBL/GenBank/DDBJ databases">
        <title>Actinotalea soli sp. nov., isolated from soil.</title>
        <authorList>
            <person name="Ping W."/>
            <person name="Zhang J."/>
        </authorList>
    </citation>
    <scope>NUCLEOTIDE SEQUENCE</scope>
    <source>
        <strain evidence="6">BY-33</strain>
    </source>
</reference>
<keyword evidence="6" id="KW-0969">Cilium</keyword>
<feature type="domain" description="Flagellin N-terminal" evidence="4">
    <location>
        <begin position="7"/>
        <end position="140"/>
    </location>
</feature>
<dbReference type="Pfam" id="PF00700">
    <property type="entry name" value="Flagellin_C"/>
    <property type="match status" value="1"/>
</dbReference>
<feature type="domain" description="Flagellin C-terminal" evidence="5">
    <location>
        <begin position="229"/>
        <end position="299"/>
    </location>
</feature>
<organism evidence="6 7">
    <name type="scientific">Actinotalea soli</name>
    <dbReference type="NCBI Taxonomy" id="2819234"/>
    <lineage>
        <taxon>Bacteria</taxon>
        <taxon>Bacillati</taxon>
        <taxon>Actinomycetota</taxon>
        <taxon>Actinomycetes</taxon>
        <taxon>Micrococcales</taxon>
        <taxon>Cellulomonadaceae</taxon>
        <taxon>Actinotalea</taxon>
    </lineage>
</organism>
<dbReference type="GO" id="GO:0009424">
    <property type="term" value="C:bacterial-type flagellum hook"/>
    <property type="evidence" value="ECO:0007669"/>
    <property type="project" value="InterPro"/>
</dbReference>
<dbReference type="AlphaFoldDB" id="A0A939LTY3"/>
<keyword evidence="3" id="KW-0975">Bacterial flagellum</keyword>
<evidence type="ECO:0000256" key="1">
    <source>
        <dbReference type="ARBA" id="ARBA00004365"/>
    </source>
</evidence>
<comment type="caution">
    <text evidence="6">The sequence shown here is derived from an EMBL/GenBank/DDBJ whole genome shotgun (WGS) entry which is preliminary data.</text>
</comment>
<keyword evidence="7" id="KW-1185">Reference proteome</keyword>
<evidence type="ECO:0000313" key="6">
    <source>
        <dbReference type="EMBL" id="MBO1751247.1"/>
    </source>
</evidence>
<dbReference type="SUPFAM" id="SSF64518">
    <property type="entry name" value="Phase 1 flagellin"/>
    <property type="match status" value="1"/>
</dbReference>
<dbReference type="Proteomes" id="UP000664209">
    <property type="component" value="Unassembled WGS sequence"/>
</dbReference>
<dbReference type="Pfam" id="PF00669">
    <property type="entry name" value="Flagellin_N"/>
    <property type="match status" value="1"/>
</dbReference>
<gene>
    <name evidence="6" type="primary">flgL</name>
    <name evidence="6" type="ORF">J4G33_05470</name>
</gene>
<comment type="similarity">
    <text evidence="2">Belongs to the bacterial flagellin family.</text>
</comment>
<protein>
    <submittedName>
        <fullName evidence="6">Flagellar hook-associated protein FlgL</fullName>
    </submittedName>
</protein>
<dbReference type="PANTHER" id="PTHR42792:SF1">
    <property type="entry name" value="FLAGELLAR HOOK-ASSOCIATED PROTEIN 3"/>
    <property type="match status" value="1"/>
</dbReference>
<dbReference type="RefSeq" id="WP_208054920.1">
    <property type="nucleotide sequence ID" value="NZ_JAGEMK010000002.1"/>
</dbReference>
<comment type="subcellular location">
    <subcellularLocation>
        <location evidence="1">Bacterial flagellum</location>
    </subcellularLocation>
</comment>
<dbReference type="InterPro" id="IPR001492">
    <property type="entry name" value="Flagellin"/>
</dbReference>
<keyword evidence="6" id="KW-0282">Flagellum</keyword>
<name>A0A939LTY3_9CELL</name>
<dbReference type="InterPro" id="IPR013384">
    <property type="entry name" value="Flagell_FlgL"/>
</dbReference>
<dbReference type="PANTHER" id="PTHR42792">
    <property type="entry name" value="FLAGELLIN"/>
    <property type="match status" value="1"/>
</dbReference>
<dbReference type="EMBL" id="JAGEMK010000002">
    <property type="protein sequence ID" value="MBO1751247.1"/>
    <property type="molecule type" value="Genomic_DNA"/>
</dbReference>
<evidence type="ECO:0000256" key="3">
    <source>
        <dbReference type="ARBA" id="ARBA00023143"/>
    </source>
</evidence>